<dbReference type="PANTHER" id="PTHR13774:SF17">
    <property type="entry name" value="PHENAZINE BIOSYNTHESIS-LIKE DOMAIN-CONTAINING PROTEIN"/>
    <property type="match status" value="1"/>
</dbReference>
<sequence>MKTVTAFQFDAFSKEPNKGNPAGVVLDADHLTEEEMQGIAFKVGFNETAFTLPSDKADVQIRYFTPGHEMNLCGHGTIATIFSMITNGLLQGKDHLMIETKAGILPLKIDAPSKDEASITMKQAPAEFHEFQGSVDDLAASIGLEKNDIDMTLPIVYGSTGIWTLLLPIKTLSACQKMKPNNQRFPDVLKEMPKASIHPFCLETFDPNAQMHGRHFSSAFSGTIEDPVTGTASGVMGAYYAKYIEPKEQMKLLIEQGQEIGKDGRVLVSVLKKDNTFEVEITGQAVFVKKFEVSI</sequence>
<dbReference type="NCBIfam" id="TIGR00654">
    <property type="entry name" value="PhzF_family"/>
    <property type="match status" value="1"/>
</dbReference>
<dbReference type="PANTHER" id="PTHR13774">
    <property type="entry name" value="PHENAZINE BIOSYNTHESIS PROTEIN"/>
    <property type="match status" value="1"/>
</dbReference>
<evidence type="ECO:0000256" key="1">
    <source>
        <dbReference type="ARBA" id="ARBA00008270"/>
    </source>
</evidence>
<dbReference type="RefSeq" id="WP_338750598.1">
    <property type="nucleotide sequence ID" value="NZ_CP147404.1"/>
</dbReference>
<name>A0ABZ2N4Q8_9BACI</name>
<proteinExistence type="inferred from homology"/>
<evidence type="ECO:0000313" key="3">
    <source>
        <dbReference type="EMBL" id="WXB92272.1"/>
    </source>
</evidence>
<dbReference type="SUPFAM" id="SSF54506">
    <property type="entry name" value="Diaminopimelate epimerase-like"/>
    <property type="match status" value="1"/>
</dbReference>
<reference evidence="3 4" key="1">
    <citation type="submission" date="2024-02" db="EMBL/GenBank/DDBJ databases">
        <title>Seven novel Bacillus-like species.</title>
        <authorList>
            <person name="Liu G."/>
        </authorList>
    </citation>
    <scope>NUCLEOTIDE SEQUENCE [LARGE SCALE GENOMIC DNA]</scope>
    <source>
        <strain evidence="3 4">FJAT-52991</strain>
    </source>
</reference>
<dbReference type="InterPro" id="IPR003719">
    <property type="entry name" value="Phenazine_PhzF-like"/>
</dbReference>
<protein>
    <submittedName>
        <fullName evidence="3">PhzF family phenazine biosynthesis protein</fullName>
    </submittedName>
</protein>
<dbReference type="Pfam" id="PF02567">
    <property type="entry name" value="PhzC-PhzF"/>
    <property type="match status" value="1"/>
</dbReference>
<keyword evidence="4" id="KW-1185">Reference proteome</keyword>
<dbReference type="EMBL" id="CP147404">
    <property type="protein sequence ID" value="WXB92272.1"/>
    <property type="molecule type" value="Genomic_DNA"/>
</dbReference>
<dbReference type="Proteomes" id="UP001387364">
    <property type="component" value="Chromosome"/>
</dbReference>
<evidence type="ECO:0000256" key="2">
    <source>
        <dbReference type="ARBA" id="ARBA00023235"/>
    </source>
</evidence>
<dbReference type="Gene3D" id="3.10.310.10">
    <property type="entry name" value="Diaminopimelate Epimerase, Chain A, domain 1"/>
    <property type="match status" value="2"/>
</dbReference>
<dbReference type="PIRSF" id="PIRSF016184">
    <property type="entry name" value="PhzC_PhzF"/>
    <property type="match status" value="1"/>
</dbReference>
<evidence type="ECO:0000313" key="4">
    <source>
        <dbReference type="Proteomes" id="UP001387364"/>
    </source>
</evidence>
<gene>
    <name evidence="3" type="ORF">WDJ61_13540</name>
</gene>
<keyword evidence="2" id="KW-0413">Isomerase</keyword>
<organism evidence="3 4">
    <name type="scientific">Bacillus kandeliae</name>
    <dbReference type="NCBI Taxonomy" id="3129297"/>
    <lineage>
        <taxon>Bacteria</taxon>
        <taxon>Bacillati</taxon>
        <taxon>Bacillota</taxon>
        <taxon>Bacilli</taxon>
        <taxon>Bacillales</taxon>
        <taxon>Bacillaceae</taxon>
        <taxon>Bacillus</taxon>
    </lineage>
</organism>
<accession>A0ABZ2N4Q8</accession>
<comment type="similarity">
    <text evidence="1">Belongs to the PhzF family.</text>
</comment>